<accession>F2LKG7</accession>
<evidence type="ECO:0000313" key="3">
    <source>
        <dbReference type="Proteomes" id="UP000008316"/>
    </source>
</evidence>
<evidence type="ECO:0000256" key="1">
    <source>
        <dbReference type="SAM" id="MobiDB-lite"/>
    </source>
</evidence>
<feature type="compositionally biased region" description="Low complexity" evidence="1">
    <location>
        <begin position="291"/>
        <end position="308"/>
    </location>
</feature>
<feature type="region of interest" description="Disordered" evidence="1">
    <location>
        <begin position="1"/>
        <end position="22"/>
    </location>
</feature>
<sequence>MQSPRPAIQRIPPPEVSRSSWNAPNGRVGCPIRISGIHRLQAGTTVVPIPGCRTYRHRYISLYITQHLATPIYRIVPAARWPAVRARGRAWRDRCMSMSTQWTDDEARHGELSARIVPVRRRDDAERAALIVDVVDAFARLRGSLLRFVALFADAQPPAAYPAATAHAGHAAVDSPRFDVLLAALVPSAERARFRRLAELRGLVERVTRAETFRDVIFAPPPSAGPAALREAALSLERLDAELIGLCVEHVLESRTRDTPAAARPSKEAADGHSPETPAAPRRAARRAPTRHAAVAAEPDVAVAGSLL</sequence>
<dbReference type="AlphaFoldDB" id="F2LKG7"/>
<name>F2LKG7_BURGS</name>
<dbReference type="STRING" id="999541.bgla_2g06950"/>
<organism evidence="2 3">
    <name type="scientific">Burkholderia gladioli (strain BSR3)</name>
    <dbReference type="NCBI Taxonomy" id="999541"/>
    <lineage>
        <taxon>Bacteria</taxon>
        <taxon>Pseudomonadati</taxon>
        <taxon>Pseudomonadota</taxon>
        <taxon>Betaproteobacteria</taxon>
        <taxon>Burkholderiales</taxon>
        <taxon>Burkholderiaceae</taxon>
        <taxon>Burkholderia</taxon>
    </lineage>
</organism>
<dbReference type="KEGG" id="bgd:bgla_2g06950"/>
<evidence type="ECO:0000313" key="2">
    <source>
        <dbReference type="EMBL" id="AEA63169.1"/>
    </source>
</evidence>
<feature type="compositionally biased region" description="Basic and acidic residues" evidence="1">
    <location>
        <begin position="265"/>
        <end position="274"/>
    </location>
</feature>
<dbReference type="HOGENOM" id="CLU_078443_0_0_4"/>
<protein>
    <submittedName>
        <fullName evidence="2">Uncharacterized protein</fullName>
    </submittedName>
</protein>
<reference evidence="2 3" key="1">
    <citation type="journal article" date="2011" name="J. Bacteriol.">
        <title>Complete genome sequence of Burkholderia gladioli BSR3.</title>
        <authorList>
            <person name="Seo Y.S."/>
            <person name="Lim J."/>
            <person name="Choi B.S."/>
            <person name="Kim H."/>
            <person name="Goo E."/>
            <person name="Lee B."/>
            <person name="Lim J.S."/>
            <person name="Choi I.Y."/>
            <person name="Moon J.S."/>
            <person name="Kim J."/>
            <person name="Hwang I."/>
        </authorList>
    </citation>
    <scope>NUCLEOTIDE SEQUENCE [LARGE SCALE GENOMIC DNA]</scope>
    <source>
        <strain evidence="2 3">BSR3</strain>
    </source>
</reference>
<dbReference type="eggNOG" id="ENOG50313Z9">
    <property type="taxonomic scope" value="Bacteria"/>
</dbReference>
<dbReference type="Proteomes" id="UP000008316">
    <property type="component" value="Chromosome 2"/>
</dbReference>
<gene>
    <name evidence="2" type="ordered locus">bgla_2g06950</name>
</gene>
<dbReference type="EMBL" id="CP002600">
    <property type="protein sequence ID" value="AEA63169.1"/>
    <property type="molecule type" value="Genomic_DNA"/>
</dbReference>
<feature type="region of interest" description="Disordered" evidence="1">
    <location>
        <begin position="255"/>
        <end position="308"/>
    </location>
</feature>
<proteinExistence type="predicted"/>
<keyword evidence="3" id="KW-1185">Reference proteome</keyword>